<evidence type="ECO:0000313" key="2">
    <source>
        <dbReference type="Proteomes" id="UP000033123"/>
    </source>
</evidence>
<dbReference type="HOGENOM" id="CLU_182716_0_0_2"/>
<organism evidence="1 2">
    <name type="scientific">Methanosarcina siciliae C2J</name>
    <dbReference type="NCBI Taxonomy" id="1434118"/>
    <lineage>
        <taxon>Archaea</taxon>
        <taxon>Methanobacteriati</taxon>
        <taxon>Methanobacteriota</taxon>
        <taxon>Stenosarchaea group</taxon>
        <taxon>Methanomicrobia</taxon>
        <taxon>Methanosarcinales</taxon>
        <taxon>Methanosarcinaceae</taxon>
        <taxon>Methanosarcina</taxon>
    </lineage>
</organism>
<name>A0A0E3PRL9_9EURY</name>
<gene>
    <name evidence="1" type="ORF">MSSAC_3170</name>
</gene>
<evidence type="ECO:0000313" key="1">
    <source>
        <dbReference type="EMBL" id="AKB37760.1"/>
    </source>
</evidence>
<dbReference type="PATRIC" id="fig|1434118.4.peg.4106"/>
<proteinExistence type="predicted"/>
<reference evidence="1 2" key="1">
    <citation type="submission" date="2014-07" db="EMBL/GenBank/DDBJ databases">
        <title>Methanogenic archaea and the global carbon cycle.</title>
        <authorList>
            <person name="Henriksen J.R."/>
            <person name="Luke J."/>
            <person name="Reinhart S."/>
            <person name="Benedict M.N."/>
            <person name="Youngblut N.D."/>
            <person name="Metcalf M.E."/>
            <person name="Whitaker R.J."/>
            <person name="Metcalf W.W."/>
        </authorList>
    </citation>
    <scope>NUCLEOTIDE SEQUENCE [LARGE SCALE GENOMIC DNA]</scope>
    <source>
        <strain evidence="1 2">C2J</strain>
    </source>
</reference>
<dbReference type="EMBL" id="CP009508">
    <property type="protein sequence ID" value="AKB37760.1"/>
    <property type="molecule type" value="Genomic_DNA"/>
</dbReference>
<sequence length="74" mass="8693">MTINAVKSKNELMIIPVVKEFPAIIEICKNSNEEGSDELFKIIEYYFQQMISLYLIFKSLVEFTEKIQTEVNKK</sequence>
<dbReference type="KEGG" id="msj:MSSAC_3170"/>
<protein>
    <submittedName>
        <fullName evidence="1">Uncharacterized protein</fullName>
    </submittedName>
</protein>
<dbReference type="AlphaFoldDB" id="A0A0E3PRL9"/>
<dbReference type="Proteomes" id="UP000033123">
    <property type="component" value="Chromosome"/>
</dbReference>
<dbReference type="STRING" id="1434118.MSSAC_3170"/>
<accession>A0A0E3PRL9</accession>